<dbReference type="Gene3D" id="1.10.486.10">
    <property type="entry name" value="PCRA, domain 4"/>
    <property type="match status" value="1"/>
</dbReference>
<dbReference type="GO" id="GO:0043138">
    <property type="term" value="F:3'-5' DNA helicase activity"/>
    <property type="evidence" value="ECO:0007669"/>
    <property type="project" value="UniProtKB-EC"/>
</dbReference>
<dbReference type="InterPro" id="IPR014017">
    <property type="entry name" value="DNA_helicase_UvrD-like_C"/>
</dbReference>
<evidence type="ECO:0000259" key="9">
    <source>
        <dbReference type="PROSITE" id="PS51198"/>
    </source>
</evidence>
<keyword evidence="2" id="KW-0378">Hydrolase</keyword>
<dbReference type="SUPFAM" id="SSF52540">
    <property type="entry name" value="P-loop containing nucleoside triphosphate hydrolases"/>
    <property type="match status" value="1"/>
</dbReference>
<dbReference type="GO" id="GO:0009338">
    <property type="term" value="C:exodeoxyribonuclease V complex"/>
    <property type="evidence" value="ECO:0007669"/>
    <property type="project" value="TreeGrafter"/>
</dbReference>
<dbReference type="Gene3D" id="3.40.50.300">
    <property type="entry name" value="P-loop containing nucleotide triphosphate hydrolases"/>
    <property type="match status" value="2"/>
</dbReference>
<dbReference type="InterPro" id="IPR000212">
    <property type="entry name" value="DNA_helicase_UvrD/REP"/>
</dbReference>
<evidence type="ECO:0000256" key="6">
    <source>
        <dbReference type="ARBA" id="ARBA00034617"/>
    </source>
</evidence>
<dbReference type="GO" id="GO:0016787">
    <property type="term" value="F:hydrolase activity"/>
    <property type="evidence" value="ECO:0007669"/>
    <property type="project" value="UniProtKB-KW"/>
</dbReference>
<dbReference type="InterPro" id="IPR027417">
    <property type="entry name" value="P-loop_NTPase"/>
</dbReference>
<comment type="catalytic activity">
    <reaction evidence="6">
        <text>Couples ATP hydrolysis with the unwinding of duplex DNA by translocating in the 3'-5' direction.</text>
        <dbReference type="EC" id="5.6.2.4"/>
    </reaction>
</comment>
<comment type="caution">
    <text evidence="11">The sequence shown here is derived from an EMBL/GenBank/DDBJ whole genome shotgun (WGS) entry which is preliminary data.</text>
</comment>
<dbReference type="InterPro" id="IPR014016">
    <property type="entry name" value="UvrD-like_ATP-bd"/>
</dbReference>
<dbReference type="PANTHER" id="PTHR11070:SF23">
    <property type="entry name" value="RECBCD ENZYME SUBUNIT RECB"/>
    <property type="match status" value="1"/>
</dbReference>
<proteinExistence type="predicted"/>
<keyword evidence="3 11" id="KW-0347">Helicase</keyword>
<evidence type="ECO:0000259" key="10">
    <source>
        <dbReference type="PROSITE" id="PS51217"/>
    </source>
</evidence>
<dbReference type="PANTHER" id="PTHR11070">
    <property type="entry name" value="UVRD / RECB / PCRA DNA HELICASE FAMILY MEMBER"/>
    <property type="match status" value="1"/>
</dbReference>
<dbReference type="Pfam" id="PF00580">
    <property type="entry name" value="UvrD-helicase"/>
    <property type="match status" value="1"/>
</dbReference>
<keyword evidence="1" id="KW-0547">Nucleotide-binding</keyword>
<sequence>MSLPGTAPPGLGDEIVVAGAGTGKTRALVERVLRILRLGRADGKNGREAVGSLLVITFTRASANELQRRIEQAVRLERQGAPDAPGRAYWKEVLDALPAGRIGTIHGACARLLREHPQRALRLGVPLGFDILEEADSATLREESWEATRQRLFRSGGLAWEAYLELASTYGPDAVRELVLGRMTRGFELRAEDLLDQADRELRTGRSPDPGHPRRLQALGLLVRETQETFREAERAGSVLTFDDLEAQTLALVREEQTGQRIRGTILHLLVDEFQDTSLRQVELILALRGPEQPGARTLFAVGDPHQSIYGFRGAVGTLRQVEQRLPSARRTTLAETHRFADPLLRTVNAGFTELFRNAEFPYTPVEAPEVTYRTEVQFVFLPEEHRTRPGSRAGALSPGVPGPAVVDPTALGVLFRPSPGDDREARFVADWIEQRLRQGGTVPPWRADDGEGPHPLGPGDVAILLSARTHQGLFLRELRRRKIPAVPGQSRGFLRRQEVLDVLNLVSTLVAPEDTVSLYALLRSPYFAFSDPDIAGWFAGVPAGASLRLAFENAAREEPDGSVAASWHLLEDLSARTGDLPPAALIREALDRLGAWAPLADDDRGGLALANVEKLLDRIRELTREGVSTLEGIRGKLTEWMRSGEDEGEAEVELAREAVNVLSV</sequence>
<dbReference type="GO" id="GO:0005524">
    <property type="term" value="F:ATP binding"/>
    <property type="evidence" value="ECO:0007669"/>
    <property type="project" value="UniProtKB-KW"/>
</dbReference>
<dbReference type="GO" id="GO:0003677">
    <property type="term" value="F:DNA binding"/>
    <property type="evidence" value="ECO:0007669"/>
    <property type="project" value="InterPro"/>
</dbReference>
<organism evidence="11">
    <name type="scientific">mine drainage metagenome</name>
    <dbReference type="NCBI Taxonomy" id="410659"/>
    <lineage>
        <taxon>unclassified sequences</taxon>
        <taxon>metagenomes</taxon>
        <taxon>ecological metagenomes</taxon>
    </lineage>
</organism>
<dbReference type="PROSITE" id="PS51217">
    <property type="entry name" value="UVRD_HELICASE_CTER"/>
    <property type="match status" value="1"/>
</dbReference>
<evidence type="ECO:0000256" key="7">
    <source>
        <dbReference type="ARBA" id="ARBA00034808"/>
    </source>
</evidence>
<evidence type="ECO:0000256" key="4">
    <source>
        <dbReference type="ARBA" id="ARBA00022840"/>
    </source>
</evidence>
<reference evidence="11" key="1">
    <citation type="submission" date="2013-08" db="EMBL/GenBank/DDBJ databases">
        <authorList>
            <person name="Mendez C."/>
            <person name="Richter M."/>
            <person name="Ferrer M."/>
            <person name="Sanchez J."/>
        </authorList>
    </citation>
    <scope>NUCLEOTIDE SEQUENCE</scope>
</reference>
<keyword evidence="5" id="KW-0413">Isomerase</keyword>
<evidence type="ECO:0000256" key="1">
    <source>
        <dbReference type="ARBA" id="ARBA00022741"/>
    </source>
</evidence>
<dbReference type="PROSITE" id="PS51198">
    <property type="entry name" value="UVRD_HELICASE_ATP_BIND"/>
    <property type="match status" value="1"/>
</dbReference>
<protein>
    <recommendedName>
        <fullName evidence="7">DNA 3'-5' helicase</fullName>
        <ecNumber evidence="7">5.6.2.4</ecNumber>
    </recommendedName>
</protein>
<dbReference type="EMBL" id="AUZY01007276">
    <property type="protein sequence ID" value="EQD50455.1"/>
    <property type="molecule type" value="Genomic_DNA"/>
</dbReference>
<name>T1B8B4_9ZZZZ</name>
<evidence type="ECO:0000256" key="8">
    <source>
        <dbReference type="ARBA" id="ARBA00048988"/>
    </source>
</evidence>
<reference evidence="11" key="2">
    <citation type="journal article" date="2014" name="ISME J.">
        <title>Microbial stratification in low pH oxic and suboxic macroscopic growths along an acid mine drainage.</title>
        <authorList>
            <person name="Mendez-Garcia C."/>
            <person name="Mesa V."/>
            <person name="Sprenger R.R."/>
            <person name="Richter M."/>
            <person name="Diez M.S."/>
            <person name="Solano J."/>
            <person name="Bargiela R."/>
            <person name="Golyshina O.V."/>
            <person name="Manteca A."/>
            <person name="Ramos J.L."/>
            <person name="Gallego J.R."/>
            <person name="Llorente I."/>
            <person name="Martins Dos Santos V.A."/>
            <person name="Jensen O.N."/>
            <person name="Pelaez A.I."/>
            <person name="Sanchez J."/>
            <person name="Ferrer M."/>
        </authorList>
    </citation>
    <scope>NUCLEOTIDE SEQUENCE</scope>
</reference>
<gene>
    <name evidence="11" type="ORF">B1B_11236</name>
</gene>
<evidence type="ECO:0000256" key="3">
    <source>
        <dbReference type="ARBA" id="ARBA00022806"/>
    </source>
</evidence>
<evidence type="ECO:0000256" key="5">
    <source>
        <dbReference type="ARBA" id="ARBA00023235"/>
    </source>
</evidence>
<accession>T1B8B4</accession>
<dbReference type="AlphaFoldDB" id="T1B8B4"/>
<feature type="domain" description="UvrD-like helicase ATP-binding" evidence="9">
    <location>
        <begin position="1"/>
        <end position="341"/>
    </location>
</feature>
<dbReference type="CDD" id="cd17932">
    <property type="entry name" value="DEXQc_UvrD"/>
    <property type="match status" value="1"/>
</dbReference>
<dbReference type="GO" id="GO:0005829">
    <property type="term" value="C:cytosol"/>
    <property type="evidence" value="ECO:0007669"/>
    <property type="project" value="TreeGrafter"/>
</dbReference>
<keyword evidence="4" id="KW-0067">ATP-binding</keyword>
<dbReference type="EC" id="5.6.2.4" evidence="7"/>
<feature type="non-terminal residue" evidence="11">
    <location>
        <position position="665"/>
    </location>
</feature>
<dbReference type="GO" id="GO:0000725">
    <property type="term" value="P:recombinational repair"/>
    <property type="evidence" value="ECO:0007669"/>
    <property type="project" value="TreeGrafter"/>
</dbReference>
<evidence type="ECO:0000313" key="11">
    <source>
        <dbReference type="EMBL" id="EQD50455.1"/>
    </source>
</evidence>
<feature type="domain" description="UvrD-like helicase C-terminal" evidence="10">
    <location>
        <begin position="374"/>
        <end position="665"/>
    </location>
</feature>
<evidence type="ECO:0000256" key="2">
    <source>
        <dbReference type="ARBA" id="ARBA00022801"/>
    </source>
</evidence>
<comment type="catalytic activity">
    <reaction evidence="8">
        <text>ATP + H2O = ADP + phosphate + H(+)</text>
        <dbReference type="Rhea" id="RHEA:13065"/>
        <dbReference type="ChEBI" id="CHEBI:15377"/>
        <dbReference type="ChEBI" id="CHEBI:15378"/>
        <dbReference type="ChEBI" id="CHEBI:30616"/>
        <dbReference type="ChEBI" id="CHEBI:43474"/>
        <dbReference type="ChEBI" id="CHEBI:456216"/>
        <dbReference type="EC" id="5.6.2.4"/>
    </reaction>
</comment>